<dbReference type="AlphaFoldDB" id="A0AA88AV36"/>
<keyword evidence="3" id="KW-0964">Secreted</keyword>
<dbReference type="PANTHER" id="PTHR11802">
    <property type="entry name" value="SERINE PROTEASE FAMILY S10 SERINE CARBOXYPEPTIDASE"/>
    <property type="match status" value="1"/>
</dbReference>
<keyword evidence="12" id="KW-1185">Reference proteome</keyword>
<dbReference type="PROSITE" id="PS00131">
    <property type="entry name" value="CARBOXYPEPT_SER_SER"/>
    <property type="match status" value="1"/>
</dbReference>
<dbReference type="InterPro" id="IPR029058">
    <property type="entry name" value="AB_hydrolase_fold"/>
</dbReference>
<dbReference type="Gene3D" id="6.10.250.940">
    <property type="match status" value="1"/>
</dbReference>
<dbReference type="GO" id="GO:0005773">
    <property type="term" value="C:vacuole"/>
    <property type="evidence" value="ECO:0007669"/>
    <property type="project" value="TreeGrafter"/>
</dbReference>
<keyword evidence="6 10" id="KW-0732">Signal</keyword>
<evidence type="ECO:0000256" key="2">
    <source>
        <dbReference type="ARBA" id="ARBA00009431"/>
    </source>
</evidence>
<dbReference type="Pfam" id="PF00450">
    <property type="entry name" value="Peptidase_S10"/>
    <property type="match status" value="2"/>
</dbReference>
<protein>
    <recommendedName>
        <fullName evidence="10">Carboxypeptidase</fullName>
        <ecNumber evidence="10">3.4.16.-</ecNumber>
    </recommendedName>
</protein>
<dbReference type="Gene3D" id="3.40.50.1820">
    <property type="entry name" value="alpha/beta hydrolase"/>
    <property type="match status" value="2"/>
</dbReference>
<keyword evidence="9" id="KW-0325">Glycoprotein</keyword>
<dbReference type="PANTHER" id="PTHR11802:SF31">
    <property type="entry name" value="SERINE CARBOXYPEPTIDASE-LIKE 34"/>
    <property type="match status" value="1"/>
</dbReference>
<evidence type="ECO:0000313" key="11">
    <source>
        <dbReference type="EMBL" id="GMN52516.1"/>
    </source>
</evidence>
<dbReference type="InterPro" id="IPR033124">
    <property type="entry name" value="Ser_caboxypep_his_AS"/>
</dbReference>
<feature type="chain" id="PRO_5041517277" description="Carboxypeptidase" evidence="10">
    <location>
        <begin position="24"/>
        <end position="438"/>
    </location>
</feature>
<keyword evidence="8" id="KW-1015">Disulfide bond</keyword>
<accession>A0AA88AV36</accession>
<dbReference type="Gramene" id="FCD_00024602-RA">
    <property type="protein sequence ID" value="FCD_00024602-RA:cds"/>
    <property type="gene ID" value="FCD_00024602"/>
</dbReference>
<evidence type="ECO:0000256" key="8">
    <source>
        <dbReference type="ARBA" id="ARBA00023157"/>
    </source>
</evidence>
<dbReference type="FunFam" id="3.40.50.12670:FF:000002">
    <property type="entry name" value="Carboxypeptidase"/>
    <property type="match status" value="1"/>
</dbReference>
<evidence type="ECO:0000256" key="9">
    <source>
        <dbReference type="ARBA" id="ARBA00023180"/>
    </source>
</evidence>
<comment type="caution">
    <text evidence="11">The sequence shown here is derived from an EMBL/GenBank/DDBJ whole genome shotgun (WGS) entry which is preliminary data.</text>
</comment>
<evidence type="ECO:0000313" key="12">
    <source>
        <dbReference type="Proteomes" id="UP001187192"/>
    </source>
</evidence>
<proteinExistence type="inferred from homology"/>
<reference evidence="11" key="1">
    <citation type="submission" date="2023-07" db="EMBL/GenBank/DDBJ databases">
        <title>draft genome sequence of fig (Ficus carica).</title>
        <authorList>
            <person name="Takahashi T."/>
            <person name="Nishimura K."/>
        </authorList>
    </citation>
    <scope>NUCLEOTIDE SEQUENCE</scope>
</reference>
<dbReference type="GO" id="GO:0005576">
    <property type="term" value="C:extracellular region"/>
    <property type="evidence" value="ECO:0007669"/>
    <property type="project" value="UniProtKB-SubCell"/>
</dbReference>
<dbReference type="Proteomes" id="UP001187192">
    <property type="component" value="Unassembled WGS sequence"/>
</dbReference>
<gene>
    <name evidence="11" type="ORF">TIFTF001_021646</name>
</gene>
<evidence type="ECO:0000256" key="3">
    <source>
        <dbReference type="ARBA" id="ARBA00022525"/>
    </source>
</evidence>
<dbReference type="InterPro" id="IPR001563">
    <property type="entry name" value="Peptidase_S10"/>
</dbReference>
<dbReference type="FunFam" id="3.40.50.1820:FF:000409">
    <property type="entry name" value="Carboxypeptidase"/>
    <property type="match status" value="1"/>
</dbReference>
<evidence type="ECO:0000256" key="6">
    <source>
        <dbReference type="ARBA" id="ARBA00022729"/>
    </source>
</evidence>
<dbReference type="PROSITE" id="PS00560">
    <property type="entry name" value="CARBOXYPEPT_SER_HIS"/>
    <property type="match status" value="1"/>
</dbReference>
<keyword evidence="7 10" id="KW-0378">Hydrolase</keyword>
<evidence type="ECO:0000256" key="1">
    <source>
        <dbReference type="ARBA" id="ARBA00004613"/>
    </source>
</evidence>
<keyword evidence="4 10" id="KW-0121">Carboxypeptidase</keyword>
<dbReference type="EMBL" id="BTGU01000042">
    <property type="protein sequence ID" value="GMN52516.1"/>
    <property type="molecule type" value="Genomic_DNA"/>
</dbReference>
<dbReference type="InterPro" id="IPR018202">
    <property type="entry name" value="Ser_caboxypep_ser_AS"/>
</dbReference>
<evidence type="ECO:0000256" key="10">
    <source>
        <dbReference type="RuleBase" id="RU361156"/>
    </source>
</evidence>
<comment type="similarity">
    <text evidence="2 10">Belongs to the peptidase S10 family.</text>
</comment>
<dbReference type="Gene3D" id="3.40.50.11320">
    <property type="match status" value="1"/>
</dbReference>
<dbReference type="GO" id="GO:0006508">
    <property type="term" value="P:proteolysis"/>
    <property type="evidence" value="ECO:0007669"/>
    <property type="project" value="UniProtKB-KW"/>
</dbReference>
<organism evidence="11 12">
    <name type="scientific">Ficus carica</name>
    <name type="common">Common fig</name>
    <dbReference type="NCBI Taxonomy" id="3494"/>
    <lineage>
        <taxon>Eukaryota</taxon>
        <taxon>Viridiplantae</taxon>
        <taxon>Streptophyta</taxon>
        <taxon>Embryophyta</taxon>
        <taxon>Tracheophyta</taxon>
        <taxon>Spermatophyta</taxon>
        <taxon>Magnoliopsida</taxon>
        <taxon>eudicotyledons</taxon>
        <taxon>Gunneridae</taxon>
        <taxon>Pentapetalae</taxon>
        <taxon>rosids</taxon>
        <taxon>fabids</taxon>
        <taxon>Rosales</taxon>
        <taxon>Moraceae</taxon>
        <taxon>Ficeae</taxon>
        <taxon>Ficus</taxon>
    </lineage>
</organism>
<evidence type="ECO:0000256" key="5">
    <source>
        <dbReference type="ARBA" id="ARBA00022670"/>
    </source>
</evidence>
<dbReference type="FunFam" id="3.40.50.11320:FF:000001">
    <property type="entry name" value="Carboxypeptidase"/>
    <property type="match status" value="1"/>
</dbReference>
<sequence>MGLSTFALCLSVLIFTFSWCVSSWELSPEIKAQQEADRVISLPGQPPVSFRQYSGYVTIDEIHGKALFYWFFEATYKPAHKPLLLWLNGAANLLFLEAPVGVGFSYTNTTVENLGDNITAWDSHTFLLNWFKRFPQYKYSEFYISGESYAGHYVPQLAEVIFDENKKSTKETYINLKGFIIGNALLDYDTDQNGMIDYAWDHAVLSDGAYKAIKAKCNFALLNLTAECNDALSEFYQLFSLIDVYSLYTPTCPLPRPFAASSIATSQMQPKSISRLEFLRKIPAGYDPCTVNYATTYFNRPDVQEALHANVTKIPYAWILCSTNVSGAWKDSTFSMLPTLNKLIDGGVRIWIYSGDTDGRLPVTGTRSTLNKLGLRINEDWTPWFNHREVGGWTINYQGLTFLTVRGAGHQVPTFAPKRSLQIIKHFLANKKLPSAPF</sequence>
<name>A0AA88AV36_FICCA</name>
<dbReference type="SUPFAM" id="SSF53474">
    <property type="entry name" value="alpha/beta-Hydrolases"/>
    <property type="match status" value="1"/>
</dbReference>
<dbReference type="EC" id="3.4.16.-" evidence="10"/>
<evidence type="ECO:0000256" key="4">
    <source>
        <dbReference type="ARBA" id="ARBA00022645"/>
    </source>
</evidence>
<dbReference type="PRINTS" id="PR00724">
    <property type="entry name" value="CRBOXYPTASEC"/>
</dbReference>
<evidence type="ECO:0000256" key="7">
    <source>
        <dbReference type="ARBA" id="ARBA00022801"/>
    </source>
</evidence>
<comment type="subcellular location">
    <subcellularLocation>
        <location evidence="1">Secreted</location>
    </subcellularLocation>
</comment>
<keyword evidence="5 10" id="KW-0645">Protease</keyword>
<feature type="signal peptide" evidence="10">
    <location>
        <begin position="1"/>
        <end position="23"/>
    </location>
</feature>
<dbReference type="GO" id="GO:0004185">
    <property type="term" value="F:serine-type carboxypeptidase activity"/>
    <property type="evidence" value="ECO:0007669"/>
    <property type="project" value="UniProtKB-UniRule"/>
</dbReference>